<keyword evidence="3" id="KW-1185">Reference proteome</keyword>
<accession>A0AAE1FDR4</accession>
<dbReference type="Proteomes" id="UP001286313">
    <property type="component" value="Unassembled WGS sequence"/>
</dbReference>
<evidence type="ECO:0000256" key="1">
    <source>
        <dbReference type="SAM" id="MobiDB-lite"/>
    </source>
</evidence>
<gene>
    <name evidence="2" type="ORF">Pcinc_022426</name>
</gene>
<feature type="region of interest" description="Disordered" evidence="1">
    <location>
        <begin position="13"/>
        <end position="42"/>
    </location>
</feature>
<dbReference type="AlphaFoldDB" id="A0AAE1FDR4"/>
<comment type="caution">
    <text evidence="2">The sequence shown here is derived from an EMBL/GenBank/DDBJ whole genome shotgun (WGS) entry which is preliminary data.</text>
</comment>
<proteinExistence type="predicted"/>
<reference evidence="2" key="1">
    <citation type="submission" date="2023-10" db="EMBL/GenBank/DDBJ databases">
        <title>Genome assemblies of two species of porcelain crab, Petrolisthes cinctipes and Petrolisthes manimaculis (Anomura: Porcellanidae).</title>
        <authorList>
            <person name="Angst P."/>
        </authorList>
    </citation>
    <scope>NUCLEOTIDE SEQUENCE</scope>
    <source>
        <strain evidence="2">PB745_01</strain>
        <tissue evidence="2">Gill</tissue>
    </source>
</reference>
<evidence type="ECO:0000313" key="3">
    <source>
        <dbReference type="Proteomes" id="UP001286313"/>
    </source>
</evidence>
<name>A0AAE1FDR4_PETCI</name>
<organism evidence="2 3">
    <name type="scientific">Petrolisthes cinctipes</name>
    <name type="common">Flat porcelain crab</name>
    <dbReference type="NCBI Taxonomy" id="88211"/>
    <lineage>
        <taxon>Eukaryota</taxon>
        <taxon>Metazoa</taxon>
        <taxon>Ecdysozoa</taxon>
        <taxon>Arthropoda</taxon>
        <taxon>Crustacea</taxon>
        <taxon>Multicrustacea</taxon>
        <taxon>Malacostraca</taxon>
        <taxon>Eumalacostraca</taxon>
        <taxon>Eucarida</taxon>
        <taxon>Decapoda</taxon>
        <taxon>Pleocyemata</taxon>
        <taxon>Anomura</taxon>
        <taxon>Galatheoidea</taxon>
        <taxon>Porcellanidae</taxon>
        <taxon>Petrolisthes</taxon>
    </lineage>
</organism>
<feature type="compositionally biased region" description="Polar residues" evidence="1">
    <location>
        <begin position="15"/>
        <end position="31"/>
    </location>
</feature>
<protein>
    <submittedName>
        <fullName evidence="2">Uncharacterized protein</fullName>
    </submittedName>
</protein>
<dbReference type="EMBL" id="JAWQEG010002365">
    <property type="protein sequence ID" value="KAK3872489.1"/>
    <property type="molecule type" value="Genomic_DNA"/>
</dbReference>
<evidence type="ECO:0000313" key="2">
    <source>
        <dbReference type="EMBL" id="KAK3872489.1"/>
    </source>
</evidence>
<sequence>MHPTETVVLVELRQLPNTDRGSSRYPTSQSNSPPPVGGRGAKRFDHVFLGHGAACVHPQARDQSLTVSG</sequence>